<keyword evidence="5" id="KW-1185">Reference proteome</keyword>
<dbReference type="GO" id="GO:0019229">
    <property type="term" value="P:regulation of vasoconstriction"/>
    <property type="evidence" value="ECO:0007669"/>
    <property type="project" value="InterPro"/>
</dbReference>
<dbReference type="GO" id="GO:0005576">
    <property type="term" value="C:extracellular region"/>
    <property type="evidence" value="ECO:0007669"/>
    <property type="project" value="UniProtKB-SubCell"/>
</dbReference>
<keyword evidence="2" id="KW-0964">Secreted</keyword>
<reference evidence="4 5" key="1">
    <citation type="journal article" date="2017" name="Virus Genes">
        <title>Characterization of Eptesipoxvirus, a novel poxvirus from a microchiropteran bat.</title>
        <authorList>
            <person name="Tu S.L."/>
            <person name="Nakazawa Y."/>
            <person name="Gao J."/>
            <person name="Wilkins K."/>
            <person name="Gallardo-Romero N."/>
            <person name="Li Y."/>
            <person name="Emerson G.L."/>
            <person name="Carroll D.S."/>
            <person name="Upton C."/>
        </authorList>
    </citation>
    <scope>NUCLEOTIDE SEQUENCE [LARGE SCALE GENOMIC DNA]</scope>
    <source>
        <strain evidence="4 5">Washington</strain>
    </source>
</reference>
<dbReference type="SMART" id="SM00272">
    <property type="entry name" value="END"/>
    <property type="match status" value="1"/>
</dbReference>
<feature type="domain" description="Endothelin-like toxin" evidence="3">
    <location>
        <begin position="56"/>
        <end position="77"/>
    </location>
</feature>
<dbReference type="Proteomes" id="UP000217428">
    <property type="component" value="Segment"/>
</dbReference>
<name>A0A220T6P3_9POXV</name>
<accession>A0A220T6P3</accession>
<evidence type="ECO:0000256" key="2">
    <source>
        <dbReference type="ARBA" id="ARBA00022525"/>
    </source>
</evidence>
<dbReference type="Pfam" id="PF00322">
    <property type="entry name" value="Endothelin"/>
    <property type="match status" value="1"/>
</dbReference>
<dbReference type="OrthoDB" id="41258at10239"/>
<sequence length="77" mass="8803">MKLIILFACCTIACYAAIVPEKREETTTDTTASNSYDVDITTEHPSMHIPKSRRRRCACSNPNDKECLKFCDMDVIW</sequence>
<comment type="subcellular location">
    <subcellularLocation>
        <location evidence="1">Secreted</location>
    </subcellularLocation>
</comment>
<dbReference type="InterPro" id="IPR001928">
    <property type="entry name" value="Endothln-like_toxin"/>
</dbReference>
<protein>
    <submittedName>
        <fullName evidence="4">Endothelin</fullName>
    </submittedName>
</protein>
<proteinExistence type="predicted"/>
<gene>
    <name evidence="4" type="ORF">EPTV-WA-172</name>
</gene>
<dbReference type="PROSITE" id="PS00270">
    <property type="entry name" value="ENDOTHELIN"/>
    <property type="match status" value="1"/>
</dbReference>
<evidence type="ECO:0000313" key="5">
    <source>
        <dbReference type="Proteomes" id="UP000217428"/>
    </source>
</evidence>
<organism evidence="4 5">
    <name type="scientific">Eptesipox virus</name>
    <dbReference type="NCBI Taxonomy" id="1329402"/>
    <lineage>
        <taxon>Viruses</taxon>
        <taxon>Varidnaviria</taxon>
        <taxon>Bamfordvirae</taxon>
        <taxon>Nucleocytoviricota</taxon>
        <taxon>Pokkesviricetes</taxon>
        <taxon>Chitovirales</taxon>
        <taxon>Poxviridae</taxon>
        <taxon>Chordopoxvirinae</taxon>
        <taxon>Vespertilionpoxvirus</taxon>
        <taxon>Vespertilionpoxvirus eptesipox</taxon>
    </lineage>
</organism>
<evidence type="ECO:0000313" key="4">
    <source>
        <dbReference type="EMBL" id="ASK51373.1"/>
    </source>
</evidence>
<dbReference type="InterPro" id="IPR019764">
    <property type="entry name" value="Endothelin_toxin_CS"/>
</dbReference>
<evidence type="ECO:0000256" key="1">
    <source>
        <dbReference type="ARBA" id="ARBA00004613"/>
    </source>
</evidence>
<evidence type="ECO:0000259" key="3">
    <source>
        <dbReference type="SMART" id="SM00272"/>
    </source>
</evidence>
<dbReference type="EMBL" id="KY747497">
    <property type="protein sequence ID" value="ASK51373.1"/>
    <property type="molecule type" value="Genomic_DNA"/>
</dbReference>